<protein>
    <recommendedName>
        <fullName evidence="5">Glutathione peroxidase</fullName>
    </recommendedName>
</protein>
<evidence type="ECO:0000256" key="1">
    <source>
        <dbReference type="ARBA" id="ARBA00006926"/>
    </source>
</evidence>
<sequence>MAYSAKLDFEGCAGTDKLSPESFAGKAVLVVNTASKCGLTPQLKEMQLVHKRFKAQGLIVLGVPCNDFGGQEPWEEQKIMDFYKSKYGVTFPLAAKVHVRGPNAHPLYAALRKDLGEDALPQWNFHKFLFSGHGDLLGVFGHIIPPTDVEVSEAIEEALAELEMGTANSSNADGQ</sequence>
<evidence type="ECO:0000256" key="2">
    <source>
        <dbReference type="ARBA" id="ARBA00022559"/>
    </source>
</evidence>
<evidence type="ECO:0000256" key="3">
    <source>
        <dbReference type="ARBA" id="ARBA00023002"/>
    </source>
</evidence>
<dbReference type="PIRSF" id="PIRSF000303">
    <property type="entry name" value="Glutathion_perox"/>
    <property type="match status" value="1"/>
</dbReference>
<dbReference type="PANTHER" id="PTHR11592:SF78">
    <property type="entry name" value="GLUTATHIONE PEROXIDASE"/>
    <property type="match status" value="1"/>
</dbReference>
<accession>A0A835YHH5</accession>
<dbReference type="AlphaFoldDB" id="A0A835YHH5"/>
<gene>
    <name evidence="6" type="ORF">JKP88DRAFT_259144</name>
</gene>
<proteinExistence type="inferred from homology"/>
<keyword evidence="3 5" id="KW-0560">Oxidoreductase</keyword>
<dbReference type="EMBL" id="JAFCMP010000549">
    <property type="protein sequence ID" value="KAG5175427.1"/>
    <property type="molecule type" value="Genomic_DNA"/>
</dbReference>
<comment type="caution">
    <text evidence="6">The sequence shown here is derived from an EMBL/GenBank/DDBJ whole genome shotgun (WGS) entry which is preliminary data.</text>
</comment>
<dbReference type="PROSITE" id="PS00460">
    <property type="entry name" value="GLUTATHIONE_PEROXID_1"/>
    <property type="match status" value="1"/>
</dbReference>
<dbReference type="CDD" id="cd00340">
    <property type="entry name" value="GSH_Peroxidase"/>
    <property type="match status" value="1"/>
</dbReference>
<feature type="active site" evidence="4">
    <location>
        <position position="37"/>
    </location>
</feature>
<evidence type="ECO:0000313" key="7">
    <source>
        <dbReference type="Proteomes" id="UP000664859"/>
    </source>
</evidence>
<dbReference type="GO" id="GO:0034599">
    <property type="term" value="P:cellular response to oxidative stress"/>
    <property type="evidence" value="ECO:0007669"/>
    <property type="project" value="TreeGrafter"/>
</dbReference>
<dbReference type="PROSITE" id="PS51355">
    <property type="entry name" value="GLUTATHIONE_PEROXID_3"/>
    <property type="match status" value="1"/>
</dbReference>
<comment type="similarity">
    <text evidence="1 5">Belongs to the glutathione peroxidase family.</text>
</comment>
<keyword evidence="7" id="KW-1185">Reference proteome</keyword>
<dbReference type="PANTHER" id="PTHR11592">
    <property type="entry name" value="GLUTATHIONE PEROXIDASE"/>
    <property type="match status" value="1"/>
</dbReference>
<evidence type="ECO:0000256" key="5">
    <source>
        <dbReference type="RuleBase" id="RU000499"/>
    </source>
</evidence>
<evidence type="ECO:0000313" key="6">
    <source>
        <dbReference type="EMBL" id="KAG5175427.1"/>
    </source>
</evidence>
<dbReference type="InterPro" id="IPR000889">
    <property type="entry name" value="Glutathione_peroxidase"/>
</dbReference>
<dbReference type="GO" id="GO:0004601">
    <property type="term" value="F:peroxidase activity"/>
    <property type="evidence" value="ECO:0007669"/>
    <property type="project" value="UniProtKB-KW"/>
</dbReference>
<dbReference type="Proteomes" id="UP000664859">
    <property type="component" value="Unassembled WGS sequence"/>
</dbReference>
<reference evidence="6" key="1">
    <citation type="submission" date="2021-02" db="EMBL/GenBank/DDBJ databases">
        <title>First Annotated Genome of the Yellow-green Alga Tribonema minus.</title>
        <authorList>
            <person name="Mahan K.M."/>
        </authorList>
    </citation>
    <scope>NUCLEOTIDE SEQUENCE</scope>
    <source>
        <strain evidence="6">UTEX B ZZ1240</strain>
    </source>
</reference>
<name>A0A835YHH5_9STRA</name>
<evidence type="ECO:0000256" key="4">
    <source>
        <dbReference type="PIRSR" id="PIRSR000303-1"/>
    </source>
</evidence>
<organism evidence="6 7">
    <name type="scientific">Tribonema minus</name>
    <dbReference type="NCBI Taxonomy" id="303371"/>
    <lineage>
        <taxon>Eukaryota</taxon>
        <taxon>Sar</taxon>
        <taxon>Stramenopiles</taxon>
        <taxon>Ochrophyta</taxon>
        <taxon>PX clade</taxon>
        <taxon>Xanthophyceae</taxon>
        <taxon>Tribonematales</taxon>
        <taxon>Tribonemataceae</taxon>
        <taxon>Tribonema</taxon>
    </lineage>
</organism>
<dbReference type="OrthoDB" id="446890at2759"/>
<dbReference type="InterPro" id="IPR036249">
    <property type="entry name" value="Thioredoxin-like_sf"/>
</dbReference>
<keyword evidence="2 5" id="KW-0575">Peroxidase</keyword>
<dbReference type="Gene3D" id="3.40.30.10">
    <property type="entry name" value="Glutaredoxin"/>
    <property type="match status" value="1"/>
</dbReference>
<dbReference type="InterPro" id="IPR029759">
    <property type="entry name" value="GPX_AS"/>
</dbReference>
<dbReference type="SUPFAM" id="SSF52833">
    <property type="entry name" value="Thioredoxin-like"/>
    <property type="match status" value="1"/>
</dbReference>
<dbReference type="PRINTS" id="PR01011">
    <property type="entry name" value="GLUTPROXDASE"/>
</dbReference>
<dbReference type="Pfam" id="PF00255">
    <property type="entry name" value="GSHPx"/>
    <property type="match status" value="1"/>
</dbReference>